<evidence type="ECO:0000313" key="2">
    <source>
        <dbReference type="Proteomes" id="UP000193675"/>
    </source>
</evidence>
<comment type="caution">
    <text evidence="1">The sequence shown here is derived from an EMBL/GenBank/DDBJ whole genome shotgun (WGS) entry which is preliminary data.</text>
</comment>
<name>A0A1X0ZN67_PSEPU</name>
<gene>
    <name evidence="1" type="ORF">B7H17_24900</name>
</gene>
<reference evidence="1 2" key="1">
    <citation type="submission" date="2017-04" db="EMBL/GenBank/DDBJ databases">
        <title>Presence of VIM-2 positive Pseudomonas species in chickens and their surrounding environment.</title>
        <authorList>
            <person name="Zhang R."/>
        </authorList>
    </citation>
    <scope>NUCLEOTIDE SEQUENCE [LARGE SCALE GENOMIC DNA]</scope>
    <source>
        <strain evidence="1 2">DZ-C18</strain>
    </source>
</reference>
<accession>A0A1X0ZN67</accession>
<dbReference type="AlphaFoldDB" id="A0A1X0ZN67"/>
<dbReference type="OrthoDB" id="6636747at2"/>
<proteinExistence type="predicted"/>
<organism evidence="1 2">
    <name type="scientific">Pseudomonas putida</name>
    <name type="common">Arthrobacter siderocapsulatus</name>
    <dbReference type="NCBI Taxonomy" id="303"/>
    <lineage>
        <taxon>Bacteria</taxon>
        <taxon>Pseudomonadati</taxon>
        <taxon>Pseudomonadota</taxon>
        <taxon>Gammaproteobacteria</taxon>
        <taxon>Pseudomonadales</taxon>
        <taxon>Pseudomonadaceae</taxon>
        <taxon>Pseudomonas</taxon>
    </lineage>
</organism>
<dbReference type="RefSeq" id="WP_084851687.1">
    <property type="nucleotide sequence ID" value="NZ_CP143525.1"/>
</dbReference>
<evidence type="ECO:0000313" key="1">
    <source>
        <dbReference type="EMBL" id="ORL58771.1"/>
    </source>
</evidence>
<protein>
    <submittedName>
        <fullName evidence="1">Uncharacterized protein</fullName>
    </submittedName>
</protein>
<dbReference type="EMBL" id="NBWC01000049">
    <property type="protein sequence ID" value="ORL58771.1"/>
    <property type="molecule type" value="Genomic_DNA"/>
</dbReference>
<dbReference type="Proteomes" id="UP000193675">
    <property type="component" value="Unassembled WGS sequence"/>
</dbReference>
<sequence length="341" mass="37264">MPWINPEERLPIAGASVNCQLRHCGTGGLLTQRLVKVDESDCVWRDPDGYELSYDWSVVQWEDNSIAADGPIPVGKLLLVRNALTHDGLPYVVRDSDQFWSFVRTTSAVISTALATVFNSQTGTLVMGKNRTWTFEVTGVEPWEQYSAALMKRHDKSMQAGVIAAWCALLSLHQRFCPVGHVEPEAIAFADYITSTAYKAADASPEAVQRWDEFQAWASTVEGAIAGLNGSEPCVQDPWAGVVVSTLPPVPGLKHLSALQLAACYECETVVTSGKAYSCIGQYHTVPCQDDVSEALELDDRGLGSFSEIFRCGGVERRFRVYAQEGQVVLSLMPGTSPSLQ</sequence>